<keyword evidence="2" id="KW-1133">Transmembrane helix</keyword>
<keyword evidence="2" id="KW-0812">Transmembrane</keyword>
<organism evidence="3 4">
    <name type="scientific">Varroa destructor</name>
    <name type="common">Honeybee mite</name>
    <dbReference type="NCBI Taxonomy" id="109461"/>
    <lineage>
        <taxon>Eukaryota</taxon>
        <taxon>Metazoa</taxon>
        <taxon>Ecdysozoa</taxon>
        <taxon>Arthropoda</taxon>
        <taxon>Chelicerata</taxon>
        <taxon>Arachnida</taxon>
        <taxon>Acari</taxon>
        <taxon>Parasitiformes</taxon>
        <taxon>Mesostigmata</taxon>
        <taxon>Gamasina</taxon>
        <taxon>Dermanyssoidea</taxon>
        <taxon>Varroidae</taxon>
        <taxon>Varroa</taxon>
    </lineage>
</organism>
<dbReference type="EnsemblMetazoa" id="XM_022807776">
    <property type="protein sequence ID" value="XP_022663511"/>
    <property type="gene ID" value="LOC111251310"/>
</dbReference>
<feature type="compositionally biased region" description="Polar residues" evidence="1">
    <location>
        <begin position="127"/>
        <end position="146"/>
    </location>
</feature>
<dbReference type="Proteomes" id="UP000594260">
    <property type="component" value="Unplaced"/>
</dbReference>
<reference evidence="3" key="1">
    <citation type="submission" date="2021-01" db="UniProtKB">
        <authorList>
            <consortium name="EnsemblMetazoa"/>
        </authorList>
    </citation>
    <scope>IDENTIFICATION</scope>
</reference>
<feature type="compositionally biased region" description="Polar residues" evidence="1">
    <location>
        <begin position="82"/>
        <end position="92"/>
    </location>
</feature>
<dbReference type="KEGG" id="vde:111251310"/>
<feature type="compositionally biased region" description="Polar residues" evidence="1">
    <location>
        <begin position="109"/>
        <end position="118"/>
    </location>
</feature>
<sequence>MAAGSSSQNPATDDKSANQSAKPSLAGNDPKEELGSKKWVYIVSLFIGVLVILTLGVGLFMTFKGRAITGYNYTTVVHHMNSTRPTTFSPVPSRSPKQDPIGEPDEMKTSSSGQSRTTLRPRLPSVFSKTSDRSNTPTHRATTDMITSSSTEQASSQSEENTKNTSNEVDTEPENDGISKPEGSSEGRHATNSQ</sequence>
<evidence type="ECO:0000313" key="3">
    <source>
        <dbReference type="EnsemblMetazoa" id="XP_022663511"/>
    </source>
</evidence>
<feature type="region of interest" description="Disordered" evidence="1">
    <location>
        <begin position="82"/>
        <end position="194"/>
    </location>
</feature>
<feature type="compositionally biased region" description="Basic and acidic residues" evidence="1">
    <location>
        <begin position="177"/>
        <end position="194"/>
    </location>
</feature>
<evidence type="ECO:0000256" key="2">
    <source>
        <dbReference type="SAM" id="Phobius"/>
    </source>
</evidence>
<accession>A0A7M7K9D8</accession>
<feature type="transmembrane region" description="Helical" evidence="2">
    <location>
        <begin position="39"/>
        <end position="63"/>
    </location>
</feature>
<feature type="compositionally biased region" description="Polar residues" evidence="1">
    <location>
        <begin position="1"/>
        <end position="22"/>
    </location>
</feature>
<feature type="compositionally biased region" description="Low complexity" evidence="1">
    <location>
        <begin position="147"/>
        <end position="159"/>
    </location>
</feature>
<dbReference type="AlphaFoldDB" id="A0A7M7K9D8"/>
<evidence type="ECO:0000256" key="1">
    <source>
        <dbReference type="SAM" id="MobiDB-lite"/>
    </source>
</evidence>
<dbReference type="InParanoid" id="A0A7M7K9D8"/>
<dbReference type="RefSeq" id="XP_022663511.1">
    <property type="nucleotide sequence ID" value="XM_022807776.1"/>
</dbReference>
<feature type="region of interest" description="Disordered" evidence="1">
    <location>
        <begin position="1"/>
        <end position="30"/>
    </location>
</feature>
<name>A0A7M7K9D8_VARDE</name>
<evidence type="ECO:0000313" key="4">
    <source>
        <dbReference type="Proteomes" id="UP000594260"/>
    </source>
</evidence>
<dbReference type="GeneID" id="111251310"/>
<keyword evidence="2" id="KW-0472">Membrane</keyword>
<keyword evidence="4" id="KW-1185">Reference proteome</keyword>
<proteinExistence type="predicted"/>
<protein>
    <submittedName>
        <fullName evidence="3">Uncharacterized protein</fullName>
    </submittedName>
</protein>